<name>A0A6A8MBX2_9FIRM</name>
<dbReference type="RefSeq" id="WP_154572295.1">
    <property type="nucleotide sequence ID" value="NZ_VUNB01000003.1"/>
</dbReference>
<protein>
    <submittedName>
        <fullName evidence="1">DUF3793 family protein</fullName>
    </submittedName>
</protein>
<evidence type="ECO:0000313" key="1">
    <source>
        <dbReference type="EMBL" id="MST68826.1"/>
    </source>
</evidence>
<sequence>MNVDPLECNIVKNCAATLAGLGTAGIFNADCPDPLCLEERLDQLNQRLSPKGVKAEVLFSRKNTALIYVYRPSRLARCLEEPEARELLFRYGYVDAGMSDSLEHLRERFRESSGFPHEIGIFLGYPAYDVRQFIENNGRNYLCCGTWKVYSQEEKARCFFARVRKCTEIYRKALENGMSIDRLTVSVRKSW</sequence>
<proteinExistence type="predicted"/>
<organism evidence="1">
    <name type="scientific">Baileyella intestinalis</name>
    <dbReference type="NCBI Taxonomy" id="2606709"/>
    <lineage>
        <taxon>Bacteria</taxon>
        <taxon>Bacillati</taxon>
        <taxon>Bacillota</taxon>
        <taxon>Clostridia</taxon>
        <taxon>Peptostreptococcales</taxon>
        <taxon>Anaerovoracaceae</taxon>
        <taxon>Baileyella</taxon>
    </lineage>
</organism>
<dbReference type="Pfam" id="PF12672">
    <property type="entry name" value="DUF3793"/>
    <property type="match status" value="1"/>
</dbReference>
<dbReference type="AlphaFoldDB" id="A0A6A8MBX2"/>
<accession>A0A6A8MBX2</accession>
<dbReference type="EMBL" id="VUNB01000003">
    <property type="protein sequence ID" value="MST68826.1"/>
    <property type="molecule type" value="Genomic_DNA"/>
</dbReference>
<reference evidence="1" key="1">
    <citation type="submission" date="2019-09" db="EMBL/GenBank/DDBJ databases">
        <title>In-depth cultivation of the pig gut microbiome towards novel bacterial diversity and tailored functional studies.</title>
        <authorList>
            <person name="Wylensek D."/>
            <person name="Hitch T.C.A."/>
            <person name="Clavel T."/>
        </authorList>
    </citation>
    <scope>NUCLEOTIDE SEQUENCE</scope>
    <source>
        <strain evidence="1">RF-744-FAT-WT-3</strain>
    </source>
</reference>
<comment type="caution">
    <text evidence="1">The sequence shown here is derived from an EMBL/GenBank/DDBJ whole genome shotgun (WGS) entry which is preliminary data.</text>
</comment>
<dbReference type="InterPro" id="IPR024523">
    <property type="entry name" value="DUF3793"/>
</dbReference>
<gene>
    <name evidence="1" type="ORF">FYJ66_04370</name>
</gene>